<dbReference type="InterPro" id="IPR007110">
    <property type="entry name" value="Ig-like_dom"/>
</dbReference>
<evidence type="ECO:0000313" key="3">
    <source>
        <dbReference type="Proteomes" id="UP001374579"/>
    </source>
</evidence>
<dbReference type="PROSITE" id="PS50835">
    <property type="entry name" value="IG_LIKE"/>
    <property type="match status" value="1"/>
</dbReference>
<evidence type="ECO:0000259" key="1">
    <source>
        <dbReference type="PROSITE" id="PS50835"/>
    </source>
</evidence>
<accession>A0AAN9GFR2</accession>
<gene>
    <name evidence="2" type="ORF">V1264_017751</name>
</gene>
<sequence length="217" mass="24013">MCNSVCSTVVRPTQRLPGPDSLVTDGTRNLTLTCPAESSGEGQYTWFTPGKNKTRCETQQSGKVCIFIPRLEDDNQNVSCTLVDPGPVISTSTALYQVNMKYPPQSSPNISIEPSQTEPLKQGDVITCTVSGGKPRVTTVTFHCQHPDHADREDDVSDDRRTVSSFILVDNSQATEVNMTCTCSAYWDPEPGLYSYRTTMEFELERKNLPLLAFSFV</sequence>
<dbReference type="EMBL" id="JBAMIC010000007">
    <property type="protein sequence ID" value="KAK7106501.1"/>
    <property type="molecule type" value="Genomic_DNA"/>
</dbReference>
<evidence type="ECO:0000313" key="2">
    <source>
        <dbReference type="EMBL" id="KAK7106501.1"/>
    </source>
</evidence>
<proteinExistence type="predicted"/>
<dbReference type="Gene3D" id="2.60.40.10">
    <property type="entry name" value="Immunoglobulins"/>
    <property type="match status" value="1"/>
</dbReference>
<organism evidence="2 3">
    <name type="scientific">Littorina saxatilis</name>
    <dbReference type="NCBI Taxonomy" id="31220"/>
    <lineage>
        <taxon>Eukaryota</taxon>
        <taxon>Metazoa</taxon>
        <taxon>Spiralia</taxon>
        <taxon>Lophotrochozoa</taxon>
        <taxon>Mollusca</taxon>
        <taxon>Gastropoda</taxon>
        <taxon>Caenogastropoda</taxon>
        <taxon>Littorinimorpha</taxon>
        <taxon>Littorinoidea</taxon>
        <taxon>Littorinidae</taxon>
        <taxon>Littorina</taxon>
    </lineage>
</organism>
<dbReference type="AlphaFoldDB" id="A0AAN9GFR2"/>
<comment type="caution">
    <text evidence="2">The sequence shown here is derived from an EMBL/GenBank/DDBJ whole genome shotgun (WGS) entry which is preliminary data.</text>
</comment>
<dbReference type="Proteomes" id="UP001374579">
    <property type="component" value="Unassembled WGS sequence"/>
</dbReference>
<reference evidence="2 3" key="1">
    <citation type="submission" date="2024-02" db="EMBL/GenBank/DDBJ databases">
        <title>Chromosome-scale genome assembly of the rough periwinkle Littorina saxatilis.</title>
        <authorList>
            <person name="De Jode A."/>
            <person name="Faria R."/>
            <person name="Formenti G."/>
            <person name="Sims Y."/>
            <person name="Smith T.P."/>
            <person name="Tracey A."/>
            <person name="Wood J.M.D."/>
            <person name="Zagrodzka Z.B."/>
            <person name="Johannesson K."/>
            <person name="Butlin R.K."/>
            <person name="Leder E.H."/>
        </authorList>
    </citation>
    <scope>NUCLEOTIDE SEQUENCE [LARGE SCALE GENOMIC DNA]</scope>
    <source>
        <strain evidence="2">Snail1</strain>
        <tissue evidence="2">Muscle</tissue>
    </source>
</reference>
<protein>
    <recommendedName>
        <fullName evidence="1">Ig-like domain-containing protein</fullName>
    </recommendedName>
</protein>
<keyword evidence="3" id="KW-1185">Reference proteome</keyword>
<feature type="domain" description="Ig-like" evidence="1">
    <location>
        <begin position="12"/>
        <end position="96"/>
    </location>
</feature>
<dbReference type="InterPro" id="IPR013783">
    <property type="entry name" value="Ig-like_fold"/>
</dbReference>
<name>A0AAN9GFR2_9CAEN</name>